<dbReference type="EMBL" id="DMZY01000083">
    <property type="protein sequence ID" value="HAV92072.1"/>
    <property type="molecule type" value="Genomic_DNA"/>
</dbReference>
<dbReference type="GO" id="GO:0016747">
    <property type="term" value="F:acyltransferase activity, transferring groups other than amino-acyl groups"/>
    <property type="evidence" value="ECO:0007669"/>
    <property type="project" value="InterPro"/>
</dbReference>
<dbReference type="Pfam" id="PF00583">
    <property type="entry name" value="Acetyltransf_1"/>
    <property type="match status" value="1"/>
</dbReference>
<dbReference type="PROSITE" id="PS51186">
    <property type="entry name" value="GNAT"/>
    <property type="match status" value="1"/>
</dbReference>
<protein>
    <recommendedName>
        <fullName evidence="1">N-acetyltransferase domain-containing protein</fullName>
    </recommendedName>
</protein>
<feature type="domain" description="N-acetyltransferase" evidence="1">
    <location>
        <begin position="2"/>
        <end position="163"/>
    </location>
</feature>
<gene>
    <name evidence="2" type="ORF">DCW38_02700</name>
</gene>
<sequence length="250" mass="29101">MYDFIKLGKENIGLAYSCTKDYSLWGSEYHQESNKFLINNLGYRIYAFGVLENKNPVGHAILVDAKPPLSMVDSKNGLYLHCFYISPKHRNKNIGATLIERIEIEVQKDKKEAIFLNTIGIKWMNRDFFEKHGYSMINDDEMDSFMMKQLGKETEYRIIKDFPVHESKTNQLVINHNPLCPLMLYQYSQLAKIAAEELKEIDIIETRVEKASDLSEQFSFGVYFNNLPILLNEKKINETIKVIKSLQIKI</sequence>
<dbReference type="Gene3D" id="3.40.630.30">
    <property type="match status" value="1"/>
</dbReference>
<dbReference type="InterPro" id="IPR000182">
    <property type="entry name" value="GNAT_dom"/>
</dbReference>
<accession>A0A350H956</accession>
<comment type="caution">
    <text evidence="2">The sequence shown here is derived from an EMBL/GenBank/DDBJ whole genome shotgun (WGS) entry which is preliminary data.</text>
</comment>
<dbReference type="InterPro" id="IPR016181">
    <property type="entry name" value="Acyl_CoA_acyltransferase"/>
</dbReference>
<proteinExistence type="predicted"/>
<organism evidence="2 3">
    <name type="scientific">candidate division WOR-3 bacterium</name>
    <dbReference type="NCBI Taxonomy" id="2052148"/>
    <lineage>
        <taxon>Bacteria</taxon>
        <taxon>Bacteria division WOR-3</taxon>
    </lineage>
</organism>
<evidence type="ECO:0000313" key="2">
    <source>
        <dbReference type="EMBL" id="HAV92072.1"/>
    </source>
</evidence>
<dbReference type="Proteomes" id="UP000264062">
    <property type="component" value="Unassembled WGS sequence"/>
</dbReference>
<reference evidence="2 3" key="1">
    <citation type="journal article" date="2018" name="Nat. Biotechnol.">
        <title>A standardized bacterial taxonomy based on genome phylogeny substantially revises the tree of life.</title>
        <authorList>
            <person name="Parks D.H."/>
            <person name="Chuvochina M."/>
            <person name="Waite D.W."/>
            <person name="Rinke C."/>
            <person name="Skarshewski A."/>
            <person name="Chaumeil P.A."/>
            <person name="Hugenholtz P."/>
        </authorList>
    </citation>
    <scope>NUCLEOTIDE SEQUENCE [LARGE SCALE GENOMIC DNA]</scope>
    <source>
        <strain evidence="2">UBA9956</strain>
    </source>
</reference>
<dbReference type="AlphaFoldDB" id="A0A350H956"/>
<evidence type="ECO:0000259" key="1">
    <source>
        <dbReference type="PROSITE" id="PS51186"/>
    </source>
</evidence>
<evidence type="ECO:0000313" key="3">
    <source>
        <dbReference type="Proteomes" id="UP000264062"/>
    </source>
</evidence>
<dbReference type="CDD" id="cd04301">
    <property type="entry name" value="NAT_SF"/>
    <property type="match status" value="1"/>
</dbReference>
<name>A0A350H956_UNCW3</name>
<dbReference type="SUPFAM" id="SSF55729">
    <property type="entry name" value="Acyl-CoA N-acyltransferases (Nat)"/>
    <property type="match status" value="1"/>
</dbReference>